<evidence type="ECO:0000313" key="5">
    <source>
        <dbReference type="Proteomes" id="UP000053820"/>
    </source>
</evidence>
<gene>
    <name evidence="4" type="ORF">HYDPIDRAFT_30179</name>
</gene>
<accession>A0A0C9VA60</accession>
<evidence type="ECO:0000313" key="4">
    <source>
        <dbReference type="EMBL" id="KIJ62574.1"/>
    </source>
</evidence>
<keyword evidence="1 2" id="KW-0732">Signal</keyword>
<keyword evidence="5" id="KW-1185">Reference proteome</keyword>
<proteinExistence type="predicted"/>
<sequence>MIMTPFTTLFITFMSLFALVASLPLSARLQARDVFVPPVLYPHAGTVWYVGQYHNVTWETKDAPVNITNSKGMIYLRNNGLIEMNEELASGFNILDGRVEVHVPNVPAGNNYSIVLFGDSGNYSPIFTILA</sequence>
<feature type="signal peptide" evidence="2">
    <location>
        <begin position="1"/>
        <end position="22"/>
    </location>
</feature>
<dbReference type="InterPro" id="IPR018466">
    <property type="entry name" value="Kre9/Knh1-like_N"/>
</dbReference>
<feature type="chain" id="PRO_5002214883" description="Yeast cell wall synthesis Kre9/Knh1-like N-terminal domain-containing protein" evidence="2">
    <location>
        <begin position="23"/>
        <end position="131"/>
    </location>
</feature>
<dbReference type="AlphaFoldDB" id="A0A0C9VA60"/>
<reference evidence="4 5" key="1">
    <citation type="submission" date="2014-04" db="EMBL/GenBank/DDBJ databases">
        <title>Evolutionary Origins and Diversification of the Mycorrhizal Mutualists.</title>
        <authorList>
            <consortium name="DOE Joint Genome Institute"/>
            <consortium name="Mycorrhizal Genomics Consortium"/>
            <person name="Kohler A."/>
            <person name="Kuo A."/>
            <person name="Nagy L.G."/>
            <person name="Floudas D."/>
            <person name="Copeland A."/>
            <person name="Barry K.W."/>
            <person name="Cichocki N."/>
            <person name="Veneault-Fourrey C."/>
            <person name="LaButti K."/>
            <person name="Lindquist E.A."/>
            <person name="Lipzen A."/>
            <person name="Lundell T."/>
            <person name="Morin E."/>
            <person name="Murat C."/>
            <person name="Riley R."/>
            <person name="Ohm R."/>
            <person name="Sun H."/>
            <person name="Tunlid A."/>
            <person name="Henrissat B."/>
            <person name="Grigoriev I.V."/>
            <person name="Hibbett D.S."/>
            <person name="Martin F."/>
        </authorList>
    </citation>
    <scope>NUCLEOTIDE SEQUENCE [LARGE SCALE GENOMIC DNA]</scope>
    <source>
        <strain evidence="4 5">MD-312</strain>
    </source>
</reference>
<dbReference type="HOGENOM" id="CLU_083660_2_1_1"/>
<evidence type="ECO:0000259" key="3">
    <source>
        <dbReference type="Pfam" id="PF10342"/>
    </source>
</evidence>
<dbReference type="Pfam" id="PF10342">
    <property type="entry name" value="Kre9_KNH"/>
    <property type="match status" value="1"/>
</dbReference>
<evidence type="ECO:0000256" key="1">
    <source>
        <dbReference type="ARBA" id="ARBA00022729"/>
    </source>
</evidence>
<organism evidence="4 5">
    <name type="scientific">Hydnomerulius pinastri MD-312</name>
    <dbReference type="NCBI Taxonomy" id="994086"/>
    <lineage>
        <taxon>Eukaryota</taxon>
        <taxon>Fungi</taxon>
        <taxon>Dikarya</taxon>
        <taxon>Basidiomycota</taxon>
        <taxon>Agaricomycotina</taxon>
        <taxon>Agaricomycetes</taxon>
        <taxon>Agaricomycetidae</taxon>
        <taxon>Boletales</taxon>
        <taxon>Boletales incertae sedis</taxon>
        <taxon>Leucogyrophana</taxon>
    </lineage>
</organism>
<name>A0A0C9VA60_9AGAM</name>
<protein>
    <recommendedName>
        <fullName evidence="3">Yeast cell wall synthesis Kre9/Knh1-like N-terminal domain-containing protein</fullName>
    </recommendedName>
</protein>
<dbReference type="EMBL" id="KN839854">
    <property type="protein sequence ID" value="KIJ62574.1"/>
    <property type="molecule type" value="Genomic_DNA"/>
</dbReference>
<dbReference type="OrthoDB" id="2317741at2759"/>
<evidence type="ECO:0000256" key="2">
    <source>
        <dbReference type="SAM" id="SignalP"/>
    </source>
</evidence>
<feature type="domain" description="Yeast cell wall synthesis Kre9/Knh1-like N-terminal" evidence="3">
    <location>
        <begin position="42"/>
        <end position="129"/>
    </location>
</feature>
<dbReference type="Proteomes" id="UP000053820">
    <property type="component" value="Unassembled WGS sequence"/>
</dbReference>